<dbReference type="HOGENOM" id="CLU_2171873_0_0_1"/>
<proteinExistence type="predicted"/>
<reference evidence="1 2" key="1">
    <citation type="journal article" date="2008" name="Nat. Biotechnol.">
        <title>Genome sequencing and analysis of the filamentous fungus Penicillium chrysogenum.</title>
        <authorList>
            <person name="van den Berg M.A."/>
            <person name="Albang R."/>
            <person name="Albermann K."/>
            <person name="Badger J.H."/>
            <person name="Daran J.-M."/>
            <person name="Driessen A.J.M."/>
            <person name="Garcia-Estrada C."/>
            <person name="Fedorova N.D."/>
            <person name="Harris D.M."/>
            <person name="Heijne W.H.M."/>
            <person name="Joardar V.S."/>
            <person name="Kiel J.A.K.W."/>
            <person name="Kovalchuk A."/>
            <person name="Martin J.F."/>
            <person name="Nierman W.C."/>
            <person name="Nijland J.G."/>
            <person name="Pronk J.T."/>
            <person name="Roubos J.A."/>
            <person name="van der Klei I.J."/>
            <person name="van Peij N.N.M.E."/>
            <person name="Veenhuis M."/>
            <person name="von Doehren H."/>
            <person name="Wagner C."/>
            <person name="Wortman J.R."/>
            <person name="Bovenberg R.A.L."/>
        </authorList>
    </citation>
    <scope>NUCLEOTIDE SEQUENCE [LARGE SCALE GENOMIC DNA]</scope>
    <source>
        <strain evidence="2">ATCC 28089 / DSM 1075 / NRRL 1951 / Wisconsin 54-1255</strain>
    </source>
</reference>
<dbReference type="AlphaFoldDB" id="B6HC61"/>
<dbReference type="OrthoDB" id="10440474at2759"/>
<gene>
    <name evidence="1" type="ORF">Pc18g01160</name>
    <name evidence="1" type="ORF">PCH_Pc18g01160</name>
</gene>
<accession>B6HC61</accession>
<evidence type="ECO:0000313" key="1">
    <source>
        <dbReference type="EMBL" id="CAP94340.1"/>
    </source>
</evidence>
<protein>
    <submittedName>
        <fullName evidence="1">Uncharacterized protein</fullName>
    </submittedName>
</protein>
<organism evidence="1 2">
    <name type="scientific">Penicillium rubens (strain ATCC 28089 / DSM 1075 / NRRL 1951 / Wisconsin 54-1255)</name>
    <name type="common">Penicillium chrysogenum</name>
    <dbReference type="NCBI Taxonomy" id="500485"/>
    <lineage>
        <taxon>Eukaryota</taxon>
        <taxon>Fungi</taxon>
        <taxon>Dikarya</taxon>
        <taxon>Ascomycota</taxon>
        <taxon>Pezizomycotina</taxon>
        <taxon>Eurotiomycetes</taxon>
        <taxon>Eurotiomycetidae</taxon>
        <taxon>Eurotiales</taxon>
        <taxon>Aspergillaceae</taxon>
        <taxon>Penicillium</taxon>
        <taxon>Penicillium chrysogenum species complex</taxon>
    </lineage>
</organism>
<dbReference type="EMBL" id="AM920433">
    <property type="protein sequence ID" value="CAP94340.1"/>
    <property type="molecule type" value="Genomic_DNA"/>
</dbReference>
<dbReference type="VEuPathDB" id="FungiDB:PCH_Pc18g01160"/>
<dbReference type="Proteomes" id="UP000000724">
    <property type="component" value="Contig Pc00c18"/>
</dbReference>
<sequence length="110" mass="12293">MEKEDTYCVQLIRLVGLCFDRARGCGEVASSEIALAQIHCLSALQNNRLNRLDLTAQGKSGICMLSSELFELDELVSTNIRKIPEACSQAQGSYCARRMQYSSRKWLLAC</sequence>
<name>B6HC61_PENRW</name>
<evidence type="ECO:0000313" key="2">
    <source>
        <dbReference type="Proteomes" id="UP000000724"/>
    </source>
</evidence>
<keyword evidence="2" id="KW-1185">Reference proteome</keyword>